<dbReference type="Proteomes" id="UP000178599">
    <property type="component" value="Unassembled WGS sequence"/>
</dbReference>
<dbReference type="Gene3D" id="1.10.1050.10">
    <property type="entry name" value="Ribosomal Protein S4 Delta 41, Chain A, domain 1"/>
    <property type="match status" value="1"/>
</dbReference>
<dbReference type="InterPro" id="IPR022801">
    <property type="entry name" value="Ribosomal_uS4"/>
</dbReference>
<feature type="domain" description="RNA-binding S4" evidence="9">
    <location>
        <begin position="97"/>
        <end position="160"/>
    </location>
</feature>
<protein>
    <recommendedName>
        <fullName evidence="6 7">Small ribosomal subunit protein uS4</fullName>
    </recommendedName>
</protein>
<comment type="function">
    <text evidence="7">With S5 and S12 plays an important role in translational accuracy.</text>
</comment>
<comment type="caution">
    <text evidence="11">The sequence shown here is derived from an EMBL/GenBank/DDBJ whole genome shotgun (WGS) entry which is preliminary data.</text>
</comment>
<dbReference type="InterPro" id="IPR018079">
    <property type="entry name" value="Ribosomal_uS4_CS"/>
</dbReference>
<dbReference type="FunFam" id="3.10.290.10:FF:000001">
    <property type="entry name" value="30S ribosomal protein S4"/>
    <property type="match status" value="1"/>
</dbReference>
<dbReference type="InterPro" id="IPR001912">
    <property type="entry name" value="Ribosomal_uS4_N"/>
</dbReference>
<evidence type="ECO:0000256" key="8">
    <source>
        <dbReference type="RuleBase" id="RU003699"/>
    </source>
</evidence>
<name>A0A1G2CN00_9BACT</name>
<dbReference type="GO" id="GO:0019843">
    <property type="term" value="F:rRNA binding"/>
    <property type="evidence" value="ECO:0007669"/>
    <property type="project" value="UniProtKB-UniRule"/>
</dbReference>
<feature type="domain" description="Small ribosomal subunit protein uS4 N-terminal" evidence="10">
    <location>
        <begin position="1"/>
        <end position="96"/>
    </location>
</feature>
<dbReference type="HAMAP" id="MF_01306_B">
    <property type="entry name" value="Ribosomal_uS4_B"/>
    <property type="match status" value="1"/>
</dbReference>
<dbReference type="PROSITE" id="PS00632">
    <property type="entry name" value="RIBOSOMAL_S4"/>
    <property type="match status" value="1"/>
</dbReference>
<dbReference type="GO" id="GO:0006412">
    <property type="term" value="P:translation"/>
    <property type="evidence" value="ECO:0007669"/>
    <property type="project" value="UniProtKB-UniRule"/>
</dbReference>
<evidence type="ECO:0000259" key="10">
    <source>
        <dbReference type="SMART" id="SM01390"/>
    </source>
</evidence>
<dbReference type="PANTHER" id="PTHR11831:SF4">
    <property type="entry name" value="SMALL RIBOSOMAL SUBUNIT PROTEIN US4M"/>
    <property type="match status" value="1"/>
</dbReference>
<dbReference type="GO" id="GO:0042274">
    <property type="term" value="P:ribosomal small subunit biogenesis"/>
    <property type="evidence" value="ECO:0007669"/>
    <property type="project" value="TreeGrafter"/>
</dbReference>
<reference evidence="11 12" key="1">
    <citation type="journal article" date="2016" name="Nat. Commun.">
        <title>Thousands of microbial genomes shed light on interconnected biogeochemical processes in an aquifer system.</title>
        <authorList>
            <person name="Anantharaman K."/>
            <person name="Brown C.T."/>
            <person name="Hug L.A."/>
            <person name="Sharon I."/>
            <person name="Castelle C.J."/>
            <person name="Probst A.J."/>
            <person name="Thomas B.C."/>
            <person name="Singh A."/>
            <person name="Wilkins M.J."/>
            <person name="Karaoz U."/>
            <person name="Brodie E.L."/>
            <person name="Williams K.H."/>
            <person name="Hubbard S.S."/>
            <person name="Banfield J.F."/>
        </authorList>
    </citation>
    <scope>NUCLEOTIDE SEQUENCE [LARGE SCALE GENOMIC DNA]</scope>
</reference>
<keyword evidence="5 7" id="KW-0687">Ribonucleoprotein</keyword>
<comment type="similarity">
    <text evidence="1 7 8">Belongs to the universal ribosomal protein uS4 family.</text>
</comment>
<dbReference type="NCBIfam" id="TIGR01017">
    <property type="entry name" value="rpsD_bact"/>
    <property type="match status" value="1"/>
</dbReference>
<dbReference type="GO" id="GO:0003735">
    <property type="term" value="F:structural constituent of ribosome"/>
    <property type="evidence" value="ECO:0007669"/>
    <property type="project" value="InterPro"/>
</dbReference>
<comment type="function">
    <text evidence="7">One of the primary rRNA binding proteins, it binds directly to 16S rRNA where it nucleates assembly of the body of the 30S subunit.</text>
</comment>
<evidence type="ECO:0000256" key="3">
    <source>
        <dbReference type="ARBA" id="ARBA00022884"/>
    </source>
</evidence>
<evidence type="ECO:0000256" key="2">
    <source>
        <dbReference type="ARBA" id="ARBA00022730"/>
    </source>
</evidence>
<evidence type="ECO:0000259" key="9">
    <source>
        <dbReference type="SMART" id="SM00363"/>
    </source>
</evidence>
<dbReference type="NCBIfam" id="NF003717">
    <property type="entry name" value="PRK05327.1"/>
    <property type="match status" value="1"/>
</dbReference>
<dbReference type="CDD" id="cd00165">
    <property type="entry name" value="S4"/>
    <property type="match status" value="1"/>
</dbReference>
<accession>A0A1G2CN00</accession>
<evidence type="ECO:0000256" key="5">
    <source>
        <dbReference type="ARBA" id="ARBA00023274"/>
    </source>
</evidence>
<dbReference type="Gene3D" id="3.10.290.10">
    <property type="entry name" value="RNA-binding S4 domain"/>
    <property type="match status" value="1"/>
</dbReference>
<sequence length="205" mass="23076">MRGPKEKKERALGERLGLKAERCLSPKCAMVRKPYKPGVHGQSKRPRNLSEFGIQLKEKQKIKITYGIKESQLRDIFKKATEAKKVTGAKVFELLESRLDNVVFRSSLALSRAIARQVIIHGHILVNGRKVISPGFEVSPGNLVSVKESSKEKGVFKRIAEISKKIDTPTWIVLDKDKFEAKIAALPSESDIPFDVNMVVDYYSK</sequence>
<dbReference type="EMBL" id="MHLE01000044">
    <property type="protein sequence ID" value="OGZ02011.1"/>
    <property type="molecule type" value="Genomic_DNA"/>
</dbReference>
<gene>
    <name evidence="7" type="primary">rpsD</name>
    <name evidence="11" type="ORF">A2390_02430</name>
</gene>
<comment type="subunit">
    <text evidence="7">Part of the 30S ribosomal subunit. Contacts protein S5. The interaction surface between S4 and S5 is involved in control of translational fidelity.</text>
</comment>
<evidence type="ECO:0000256" key="4">
    <source>
        <dbReference type="ARBA" id="ARBA00022980"/>
    </source>
</evidence>
<dbReference type="PROSITE" id="PS50889">
    <property type="entry name" value="S4"/>
    <property type="match status" value="1"/>
</dbReference>
<dbReference type="Pfam" id="PF00163">
    <property type="entry name" value="Ribosomal_S4"/>
    <property type="match status" value="1"/>
</dbReference>
<dbReference type="GO" id="GO:0015935">
    <property type="term" value="C:small ribosomal subunit"/>
    <property type="evidence" value="ECO:0007669"/>
    <property type="project" value="InterPro"/>
</dbReference>
<dbReference type="InterPro" id="IPR002942">
    <property type="entry name" value="S4_RNA-bd"/>
</dbReference>
<keyword evidence="2 7" id="KW-0699">rRNA-binding</keyword>
<dbReference type="AlphaFoldDB" id="A0A1G2CN00"/>
<dbReference type="InterPro" id="IPR036986">
    <property type="entry name" value="S4_RNA-bd_sf"/>
</dbReference>
<dbReference type="SMART" id="SM01390">
    <property type="entry name" value="Ribosomal_S4"/>
    <property type="match status" value="1"/>
</dbReference>
<organism evidence="11 12">
    <name type="scientific">Candidatus Liptonbacteria bacterium RIFOXYB1_FULL_36_10</name>
    <dbReference type="NCBI Taxonomy" id="1798654"/>
    <lineage>
        <taxon>Bacteria</taxon>
        <taxon>Candidatus Liptoniibacteriota</taxon>
    </lineage>
</organism>
<dbReference type="SMART" id="SM00363">
    <property type="entry name" value="S4"/>
    <property type="match status" value="1"/>
</dbReference>
<dbReference type="Pfam" id="PF01479">
    <property type="entry name" value="S4"/>
    <property type="match status" value="1"/>
</dbReference>
<evidence type="ECO:0000313" key="12">
    <source>
        <dbReference type="Proteomes" id="UP000178599"/>
    </source>
</evidence>
<evidence type="ECO:0000256" key="7">
    <source>
        <dbReference type="HAMAP-Rule" id="MF_01306"/>
    </source>
</evidence>
<evidence type="ECO:0000256" key="1">
    <source>
        <dbReference type="ARBA" id="ARBA00007465"/>
    </source>
</evidence>
<evidence type="ECO:0000313" key="11">
    <source>
        <dbReference type="EMBL" id="OGZ02011.1"/>
    </source>
</evidence>
<dbReference type="InterPro" id="IPR005709">
    <property type="entry name" value="Ribosomal_uS4_bac-type"/>
</dbReference>
<proteinExistence type="inferred from homology"/>
<dbReference type="PANTHER" id="PTHR11831">
    <property type="entry name" value="30S 40S RIBOSOMAL PROTEIN"/>
    <property type="match status" value="1"/>
</dbReference>
<dbReference type="SUPFAM" id="SSF55174">
    <property type="entry name" value="Alpha-L RNA-binding motif"/>
    <property type="match status" value="1"/>
</dbReference>
<evidence type="ECO:0000256" key="6">
    <source>
        <dbReference type="ARBA" id="ARBA00035254"/>
    </source>
</evidence>
<keyword evidence="4 7" id="KW-0689">Ribosomal protein</keyword>
<keyword evidence="3 7" id="KW-0694">RNA-binding</keyword>